<feature type="domain" description="Flavodoxin-like fold" evidence="3">
    <location>
        <begin position="1"/>
        <end position="181"/>
    </location>
</feature>
<protein>
    <submittedName>
        <fullName evidence="4">NAD(P)H-dependent oxidoreductase</fullName>
    </submittedName>
</protein>
<evidence type="ECO:0000313" key="5">
    <source>
        <dbReference type="Proteomes" id="UP001598130"/>
    </source>
</evidence>
<dbReference type="RefSeq" id="WP_377367448.1">
    <property type="nucleotide sequence ID" value="NZ_JAOTJD010000003.1"/>
</dbReference>
<dbReference type="Gene3D" id="3.40.50.360">
    <property type="match status" value="1"/>
</dbReference>
<keyword evidence="5" id="KW-1185">Reference proteome</keyword>
<evidence type="ECO:0000256" key="1">
    <source>
        <dbReference type="ARBA" id="ARBA00006252"/>
    </source>
</evidence>
<comment type="similarity">
    <text evidence="1">Belongs to the NAD(P)H dehydrogenase (quinone) family.</text>
</comment>
<keyword evidence="2" id="KW-0560">Oxidoreductase</keyword>
<reference evidence="4 5" key="1">
    <citation type="submission" date="2022-09" db="EMBL/GenBank/DDBJ databases">
        <title>New species of Phenylobacterium.</title>
        <authorList>
            <person name="Mieszkin S."/>
        </authorList>
    </citation>
    <scope>NUCLEOTIDE SEQUENCE [LARGE SCALE GENOMIC DNA]</scope>
    <source>
        <strain evidence="4 5">HK31-G</strain>
    </source>
</reference>
<dbReference type="SUPFAM" id="SSF52218">
    <property type="entry name" value="Flavoproteins"/>
    <property type="match status" value="1"/>
</dbReference>
<dbReference type="PANTHER" id="PTHR10204">
    <property type="entry name" value="NAD P H OXIDOREDUCTASE-RELATED"/>
    <property type="match status" value="1"/>
</dbReference>
<organism evidence="4 5">
    <name type="scientific">Phenylobacterium ferrooxidans</name>
    <dbReference type="NCBI Taxonomy" id="2982689"/>
    <lineage>
        <taxon>Bacteria</taxon>
        <taxon>Pseudomonadati</taxon>
        <taxon>Pseudomonadota</taxon>
        <taxon>Alphaproteobacteria</taxon>
        <taxon>Caulobacterales</taxon>
        <taxon>Caulobacteraceae</taxon>
        <taxon>Phenylobacterium</taxon>
    </lineage>
</organism>
<dbReference type="Proteomes" id="UP001598130">
    <property type="component" value="Unassembled WGS sequence"/>
</dbReference>
<name>A0ABW6CLW0_9CAUL</name>
<dbReference type="InterPro" id="IPR029039">
    <property type="entry name" value="Flavoprotein-like_sf"/>
</dbReference>
<comment type="caution">
    <text evidence="4">The sequence shown here is derived from an EMBL/GenBank/DDBJ whole genome shotgun (WGS) entry which is preliminary data.</text>
</comment>
<dbReference type="InterPro" id="IPR003680">
    <property type="entry name" value="Flavodoxin_fold"/>
</dbReference>
<dbReference type="Pfam" id="PF02525">
    <property type="entry name" value="Flavodoxin_2"/>
    <property type="match status" value="1"/>
</dbReference>
<proteinExistence type="inferred from homology"/>
<dbReference type="InterPro" id="IPR051545">
    <property type="entry name" value="NAD(P)H_dehydrogenase_qn"/>
</dbReference>
<dbReference type="PANTHER" id="PTHR10204:SF34">
    <property type="entry name" value="NAD(P)H DEHYDROGENASE [QUINONE] 1 ISOFORM 1"/>
    <property type="match status" value="1"/>
</dbReference>
<evidence type="ECO:0000313" key="4">
    <source>
        <dbReference type="EMBL" id="MFD3262912.1"/>
    </source>
</evidence>
<dbReference type="EMBL" id="JAOTJD010000003">
    <property type="protein sequence ID" value="MFD3262912.1"/>
    <property type="molecule type" value="Genomic_DNA"/>
</dbReference>
<sequence length="202" mass="21476">MKHAIIVAHPNPDSLTCAAAAAYAEAAAALGHQVVVRDLYQLGFDPCLKAAEIPGPAGYAFGTDVLEERRLLADAEVFAFVYPLWFNAPPAMLKGYVDRVFSMGFGYAPIPGGTEPLLEGKRLISFSFSGAPESWVRESGALPALMTVFDLHLAAVCGLRMLDHRHIGGIVPGITGEAVADLLTEVRHAVAQTFGDDRVAAD</sequence>
<accession>A0ABW6CLW0</accession>
<evidence type="ECO:0000259" key="3">
    <source>
        <dbReference type="Pfam" id="PF02525"/>
    </source>
</evidence>
<evidence type="ECO:0000256" key="2">
    <source>
        <dbReference type="ARBA" id="ARBA00023002"/>
    </source>
</evidence>
<gene>
    <name evidence="4" type="ORF">OCL97_02910</name>
</gene>